<reference evidence="2 3" key="1">
    <citation type="submission" date="2019-08" db="EMBL/GenBank/DDBJ databases">
        <title>In-depth cultivation of the pig gut microbiome towards novel bacterial diversity and tailored functional studies.</title>
        <authorList>
            <person name="Wylensek D."/>
            <person name="Hitch T.C.A."/>
            <person name="Clavel T."/>
        </authorList>
    </citation>
    <scope>NUCLEOTIDE SEQUENCE [LARGE SCALE GENOMIC DNA]</scope>
    <source>
        <strain evidence="2 3">LKV-178-WT-2A</strain>
    </source>
</reference>
<name>A0A7K0KCX6_9BACT</name>
<protein>
    <submittedName>
        <fullName evidence="2">FimB/Mfa2 family fimbrial subunit</fullName>
    </submittedName>
</protein>
<comment type="caution">
    <text evidence="2">The sequence shown here is derived from an EMBL/GenBank/DDBJ whole genome shotgun (WGS) entry which is preliminary data.</text>
</comment>
<evidence type="ECO:0000313" key="2">
    <source>
        <dbReference type="EMBL" id="MST83772.1"/>
    </source>
</evidence>
<dbReference type="Proteomes" id="UP000438914">
    <property type="component" value="Unassembled WGS sequence"/>
</dbReference>
<feature type="signal peptide" evidence="1">
    <location>
        <begin position="1"/>
        <end position="23"/>
    </location>
</feature>
<sequence>MRELVYSLILLCCCLSLSSCQKAFVGDEEKEETRNENGVKLQLCITKLGDADFEKSYQVLRSTDVTTLCNRVSVAVYQNGTRVKQINQTTSDQNFGKIQLTLPAGKYKLLVLAYSGSKSATMTDVEKVTFSGGMSDTFWYCKDIDLQADTSEDITMKRIVAMFRLSLTDAIPSNVKTLKFAYTGGSSTLNGVTGLGCVNSRQSEDFTITSDMVGKTHDFDIYTFPKPESQTLKITVTALDGNGNQIIQHLFEGVEIQCNMITKYTGAFFSGVGSGSNASYSGRLLTDDEWGQTDTTF</sequence>
<dbReference type="EMBL" id="VUNG01000005">
    <property type="protein sequence ID" value="MST83772.1"/>
    <property type="molecule type" value="Genomic_DNA"/>
</dbReference>
<dbReference type="AlphaFoldDB" id="A0A7K0KCX6"/>
<accession>A0A7K0KCX6</accession>
<organism evidence="2 3">
    <name type="scientific">Hallella mizrahii</name>
    <dbReference type="NCBI Taxonomy" id="2606637"/>
    <lineage>
        <taxon>Bacteria</taxon>
        <taxon>Pseudomonadati</taxon>
        <taxon>Bacteroidota</taxon>
        <taxon>Bacteroidia</taxon>
        <taxon>Bacteroidales</taxon>
        <taxon>Prevotellaceae</taxon>
        <taxon>Hallella</taxon>
    </lineage>
</organism>
<evidence type="ECO:0000256" key="1">
    <source>
        <dbReference type="SAM" id="SignalP"/>
    </source>
</evidence>
<dbReference type="PROSITE" id="PS51257">
    <property type="entry name" value="PROKAR_LIPOPROTEIN"/>
    <property type="match status" value="1"/>
</dbReference>
<keyword evidence="3" id="KW-1185">Reference proteome</keyword>
<proteinExistence type="predicted"/>
<gene>
    <name evidence="2" type="ORF">FYJ73_03630</name>
</gene>
<dbReference type="RefSeq" id="WP_154533353.1">
    <property type="nucleotide sequence ID" value="NZ_VUNG01000005.1"/>
</dbReference>
<feature type="chain" id="PRO_5029461929" evidence="1">
    <location>
        <begin position="24"/>
        <end position="297"/>
    </location>
</feature>
<keyword evidence="1" id="KW-0732">Signal</keyword>
<evidence type="ECO:0000313" key="3">
    <source>
        <dbReference type="Proteomes" id="UP000438914"/>
    </source>
</evidence>